<keyword evidence="2 6" id="KW-0812">Transmembrane</keyword>
<feature type="transmembrane region" description="Helical" evidence="6">
    <location>
        <begin position="99"/>
        <end position="123"/>
    </location>
</feature>
<feature type="transmembrane region" description="Helical" evidence="6">
    <location>
        <begin position="23"/>
        <end position="45"/>
    </location>
</feature>
<accession>A0A9N8E704</accession>
<feature type="region of interest" description="Disordered" evidence="5">
    <location>
        <begin position="352"/>
        <end position="420"/>
    </location>
</feature>
<organism evidence="7 8">
    <name type="scientific">Seminavis robusta</name>
    <dbReference type="NCBI Taxonomy" id="568900"/>
    <lineage>
        <taxon>Eukaryota</taxon>
        <taxon>Sar</taxon>
        <taxon>Stramenopiles</taxon>
        <taxon>Ochrophyta</taxon>
        <taxon>Bacillariophyta</taxon>
        <taxon>Bacillariophyceae</taxon>
        <taxon>Bacillariophycidae</taxon>
        <taxon>Naviculales</taxon>
        <taxon>Naviculaceae</taxon>
        <taxon>Seminavis</taxon>
    </lineage>
</organism>
<dbReference type="PANTHER" id="PTHR23112:SF0">
    <property type="entry name" value="TRANSMEMBRANE PROTEIN 116"/>
    <property type="match status" value="1"/>
</dbReference>
<feature type="transmembrane region" description="Helical" evidence="6">
    <location>
        <begin position="270"/>
        <end position="291"/>
    </location>
</feature>
<feature type="compositionally biased region" description="Polar residues" evidence="5">
    <location>
        <begin position="235"/>
        <end position="261"/>
    </location>
</feature>
<sequence length="451" mass="50377">MNSTDNDSQYYDDDYYYFGPGEVSSFVITRIASGISILSALCILLETRRFRVCLHQILFSLSCALIISGIASIFGTTPLSDHDFYGARGTTATCSLQGFFLQLGGTLAVMWDVALSIIFLFIVKYNWTERRLSTSLMRVFHGVIWPVAIALCVAPLFFELYNPYYDLCWIAAYPSQCGYDDDYECERGSPLVEQVFHILNTAILILAIAVSIGSMLTLFWHVRELENRNHRYSFGASTTDSGQQSTTNHTNLGRESTSTSGPDRRRSQAVALQGMLYSSTIVLANVPTFIANYYSPTWFLVVTAASRNLYGLYYLLIFMRKKSSFETRYGRLIHWIFQRCCCCCCFGGDGDGRHSRSSRPTSKTQQAASTRNGIQEEPAASMRDANDTHGTMEDQPVAIGTVHETTVQRETTRNIDNNRQESAASFFCPSDDENASLEAGLSTLHSAEVTS</sequence>
<keyword evidence="3 6" id="KW-1133">Transmembrane helix</keyword>
<dbReference type="SUPFAM" id="SSF81321">
    <property type="entry name" value="Family A G protein-coupled receptor-like"/>
    <property type="match status" value="1"/>
</dbReference>
<evidence type="ECO:0000313" key="8">
    <source>
        <dbReference type="Proteomes" id="UP001153069"/>
    </source>
</evidence>
<comment type="subcellular location">
    <subcellularLocation>
        <location evidence="1">Membrane</location>
        <topology evidence="1">Multi-pass membrane protein</topology>
    </subcellularLocation>
</comment>
<dbReference type="EMBL" id="CAICTM010000689">
    <property type="protein sequence ID" value="CAB9515019.1"/>
    <property type="molecule type" value="Genomic_DNA"/>
</dbReference>
<dbReference type="GO" id="GO:0004930">
    <property type="term" value="F:G protein-coupled receptor activity"/>
    <property type="evidence" value="ECO:0007669"/>
    <property type="project" value="TreeGrafter"/>
</dbReference>
<feature type="transmembrane region" description="Helical" evidence="6">
    <location>
        <begin position="297"/>
        <end position="318"/>
    </location>
</feature>
<evidence type="ECO:0000256" key="4">
    <source>
        <dbReference type="ARBA" id="ARBA00023136"/>
    </source>
</evidence>
<dbReference type="Gene3D" id="1.20.1070.10">
    <property type="entry name" value="Rhodopsin 7-helix transmembrane proteins"/>
    <property type="match status" value="1"/>
</dbReference>
<dbReference type="OrthoDB" id="56612at2759"/>
<feature type="transmembrane region" description="Helical" evidence="6">
    <location>
        <begin position="57"/>
        <end position="79"/>
    </location>
</feature>
<reference evidence="7" key="1">
    <citation type="submission" date="2020-06" db="EMBL/GenBank/DDBJ databases">
        <authorList>
            <consortium name="Plant Systems Biology data submission"/>
        </authorList>
    </citation>
    <scope>NUCLEOTIDE SEQUENCE</scope>
    <source>
        <strain evidence="7">D6</strain>
    </source>
</reference>
<dbReference type="GO" id="GO:0005886">
    <property type="term" value="C:plasma membrane"/>
    <property type="evidence" value="ECO:0007669"/>
    <property type="project" value="TreeGrafter"/>
</dbReference>
<dbReference type="AlphaFoldDB" id="A0A9N8E704"/>
<proteinExistence type="predicted"/>
<feature type="transmembrane region" description="Helical" evidence="6">
    <location>
        <begin position="198"/>
        <end position="222"/>
    </location>
</feature>
<feature type="compositionally biased region" description="Basic and acidic residues" evidence="5">
    <location>
        <begin position="406"/>
        <end position="419"/>
    </location>
</feature>
<name>A0A9N8E704_9STRA</name>
<evidence type="ECO:0000313" key="7">
    <source>
        <dbReference type="EMBL" id="CAB9515019.1"/>
    </source>
</evidence>
<evidence type="ECO:0000256" key="6">
    <source>
        <dbReference type="SAM" id="Phobius"/>
    </source>
</evidence>
<comment type="caution">
    <text evidence="7">The sequence shown here is derived from an EMBL/GenBank/DDBJ whole genome shotgun (WGS) entry which is preliminary data.</text>
</comment>
<protein>
    <recommendedName>
        <fullName evidence="9">G-protein coupled receptors family 2 profile 2 domain-containing protein</fullName>
    </recommendedName>
</protein>
<evidence type="ECO:0000256" key="3">
    <source>
        <dbReference type="ARBA" id="ARBA00022989"/>
    </source>
</evidence>
<dbReference type="Proteomes" id="UP001153069">
    <property type="component" value="Unassembled WGS sequence"/>
</dbReference>
<evidence type="ECO:0000256" key="5">
    <source>
        <dbReference type="SAM" id="MobiDB-lite"/>
    </source>
</evidence>
<keyword evidence="4 6" id="KW-0472">Membrane</keyword>
<evidence type="ECO:0008006" key="9">
    <source>
        <dbReference type="Google" id="ProtNLM"/>
    </source>
</evidence>
<keyword evidence="8" id="KW-1185">Reference proteome</keyword>
<gene>
    <name evidence="7" type="ORF">SEMRO_690_G187650.1</name>
</gene>
<evidence type="ECO:0000256" key="2">
    <source>
        <dbReference type="ARBA" id="ARBA00022692"/>
    </source>
</evidence>
<feature type="region of interest" description="Disordered" evidence="5">
    <location>
        <begin position="234"/>
        <end position="265"/>
    </location>
</feature>
<feature type="transmembrane region" description="Helical" evidence="6">
    <location>
        <begin position="135"/>
        <end position="158"/>
    </location>
</feature>
<feature type="compositionally biased region" description="Polar residues" evidence="5">
    <location>
        <begin position="360"/>
        <end position="373"/>
    </location>
</feature>
<dbReference type="PANTHER" id="PTHR23112">
    <property type="entry name" value="G PROTEIN-COUPLED RECEPTOR 157-RELATED"/>
    <property type="match status" value="1"/>
</dbReference>
<dbReference type="GO" id="GO:0007189">
    <property type="term" value="P:adenylate cyclase-activating G protein-coupled receptor signaling pathway"/>
    <property type="evidence" value="ECO:0007669"/>
    <property type="project" value="TreeGrafter"/>
</dbReference>
<evidence type="ECO:0000256" key="1">
    <source>
        <dbReference type="ARBA" id="ARBA00004141"/>
    </source>
</evidence>